<proteinExistence type="predicted"/>
<dbReference type="Proteomes" id="UP001164506">
    <property type="component" value="Chromosome"/>
</dbReference>
<evidence type="ECO:0000313" key="4">
    <source>
        <dbReference type="Proteomes" id="UP001164506"/>
    </source>
</evidence>
<keyword evidence="2" id="KW-0472">Membrane</keyword>
<accession>A0ABY6QWH9</accession>
<keyword evidence="4" id="KW-1185">Reference proteome</keyword>
<evidence type="ECO:0000256" key="2">
    <source>
        <dbReference type="SAM" id="Phobius"/>
    </source>
</evidence>
<dbReference type="GeneID" id="95600863"/>
<dbReference type="EMBL" id="CP084204">
    <property type="protein sequence ID" value="UZX22037.1"/>
    <property type="molecule type" value="Genomic_DNA"/>
</dbReference>
<feature type="transmembrane region" description="Helical" evidence="2">
    <location>
        <begin position="161"/>
        <end position="182"/>
    </location>
</feature>
<reference evidence="3" key="1">
    <citation type="submission" date="2021-09" db="EMBL/GenBank/DDBJ databases">
        <title>Complete genome sequence and metabolic characterization of Streptomyces tanashiensis DSM 731 the producer of antibacterial Kalafungin and diverse secondary metabolites.</title>
        <authorList>
            <person name="Abbasi M.N."/>
            <person name="Anwar M.N."/>
            <person name="Alam K."/>
            <person name="Shoaib M."/>
            <person name="Lin Z."/>
            <person name="Hayat M."/>
            <person name="Ali M.I."/>
            <person name="Malik H.M.T."/>
            <person name="Ahmed I."/>
            <person name="Li A."/>
            <person name="Hailong Wang H."/>
            <person name="Zhang Y."/>
        </authorList>
    </citation>
    <scope>NUCLEOTIDE SEQUENCE</scope>
    <source>
        <strain evidence="3">Kala</strain>
    </source>
</reference>
<evidence type="ECO:0000256" key="1">
    <source>
        <dbReference type="SAM" id="MobiDB-lite"/>
    </source>
</evidence>
<keyword evidence="2" id="KW-0812">Transmembrane</keyword>
<feature type="region of interest" description="Disordered" evidence="1">
    <location>
        <begin position="1"/>
        <end position="31"/>
    </location>
</feature>
<organism evidence="3 4">
    <name type="scientific">Streptomyces tanashiensis</name>
    <dbReference type="NCBI Taxonomy" id="67367"/>
    <lineage>
        <taxon>Bacteria</taxon>
        <taxon>Bacillati</taxon>
        <taxon>Actinomycetota</taxon>
        <taxon>Actinomycetes</taxon>
        <taxon>Kitasatosporales</taxon>
        <taxon>Streptomycetaceae</taxon>
        <taxon>Streptomyces</taxon>
    </lineage>
</organism>
<sequence length="188" mass="19019">MAVGVHGAGRTGGTSGTGRTGGAGAAGGVGEPGDRGCSGCAGCDTTTPWAELAAEMRRIKCATELSYGKLAQRTHYSRSSWERFLNQKQLPTRVAVEEFAAAAGTDPGPLLLRLERSLAHETAARAAAAAHDGARGGEPALVSAVPAARRESGRPGLGRPLGLLAAGALVGGGLVTVLNRAVRVRKDL</sequence>
<protein>
    <submittedName>
        <fullName evidence="3">Helix-turn-helix domain-containing protein</fullName>
    </submittedName>
</protein>
<gene>
    <name evidence="3" type="ORF">LDH80_15470</name>
</gene>
<evidence type="ECO:0000313" key="3">
    <source>
        <dbReference type="EMBL" id="UZX22037.1"/>
    </source>
</evidence>
<name>A0ABY6QWH9_9ACTN</name>
<dbReference type="RefSeq" id="WP_267258894.1">
    <property type="nucleotide sequence ID" value="NZ_CP084204.1"/>
</dbReference>
<keyword evidence="2" id="KW-1133">Transmembrane helix</keyword>
<dbReference type="Pfam" id="PF13560">
    <property type="entry name" value="HTH_31"/>
    <property type="match status" value="1"/>
</dbReference>